<dbReference type="OrthoDB" id="661148at2759"/>
<dbReference type="Proteomes" id="UP000789759">
    <property type="component" value="Unassembled WGS sequence"/>
</dbReference>
<dbReference type="SMART" id="SM00666">
    <property type="entry name" value="PB1"/>
    <property type="match status" value="1"/>
</dbReference>
<dbReference type="PROSITE" id="PS50030">
    <property type="entry name" value="UBA"/>
    <property type="match status" value="1"/>
</dbReference>
<feature type="domain" description="UBA" evidence="2">
    <location>
        <begin position="280"/>
        <end position="322"/>
    </location>
</feature>
<dbReference type="Pfam" id="PF00564">
    <property type="entry name" value="PB1"/>
    <property type="match status" value="1"/>
</dbReference>
<accession>A0A9N8WDQ1</accession>
<gene>
    <name evidence="4" type="ORF">CPELLU_LOCUS1613</name>
</gene>
<dbReference type="InterPro" id="IPR053793">
    <property type="entry name" value="PB1-like"/>
</dbReference>
<evidence type="ECO:0000259" key="3">
    <source>
        <dbReference type="PROSITE" id="PS51745"/>
    </source>
</evidence>
<feature type="compositionally biased region" description="Basic and acidic residues" evidence="1">
    <location>
        <begin position="336"/>
        <end position="348"/>
    </location>
</feature>
<feature type="domain" description="PB1" evidence="3">
    <location>
        <begin position="1"/>
        <end position="81"/>
    </location>
</feature>
<dbReference type="InterPro" id="IPR009060">
    <property type="entry name" value="UBA-like_sf"/>
</dbReference>
<feature type="region of interest" description="Disordered" evidence="1">
    <location>
        <begin position="326"/>
        <end position="369"/>
    </location>
</feature>
<dbReference type="InterPro" id="IPR000270">
    <property type="entry name" value="PB1_dom"/>
</dbReference>
<evidence type="ECO:0000313" key="4">
    <source>
        <dbReference type="EMBL" id="CAG8483055.1"/>
    </source>
</evidence>
<dbReference type="InterPro" id="IPR015940">
    <property type="entry name" value="UBA"/>
</dbReference>
<dbReference type="SUPFAM" id="SSF46934">
    <property type="entry name" value="UBA-like"/>
    <property type="match status" value="1"/>
</dbReference>
<dbReference type="EMBL" id="CAJVQA010000618">
    <property type="protein sequence ID" value="CAG8483055.1"/>
    <property type="molecule type" value="Genomic_DNA"/>
</dbReference>
<dbReference type="AlphaFoldDB" id="A0A9N8WDQ1"/>
<comment type="caution">
    <text evidence="4">The sequence shown here is derived from an EMBL/GenBank/DDBJ whole genome shotgun (WGS) entry which is preliminary data.</text>
</comment>
<dbReference type="Gene3D" id="1.10.8.10">
    <property type="entry name" value="DNA helicase RuvA subunit, C-terminal domain"/>
    <property type="match status" value="1"/>
</dbReference>
<evidence type="ECO:0000256" key="1">
    <source>
        <dbReference type="SAM" id="MobiDB-lite"/>
    </source>
</evidence>
<feature type="compositionally biased region" description="Polar residues" evidence="1">
    <location>
        <begin position="350"/>
        <end position="369"/>
    </location>
</feature>
<evidence type="ECO:0000313" key="5">
    <source>
        <dbReference type="Proteomes" id="UP000789759"/>
    </source>
</evidence>
<name>A0A9N8WDQ1_9GLOM</name>
<dbReference type="SUPFAM" id="SSF54277">
    <property type="entry name" value="CAD &amp; PB1 domains"/>
    <property type="match status" value="1"/>
</dbReference>
<feature type="region of interest" description="Disordered" evidence="1">
    <location>
        <begin position="125"/>
        <end position="170"/>
    </location>
</feature>
<evidence type="ECO:0000259" key="2">
    <source>
        <dbReference type="PROSITE" id="PS50030"/>
    </source>
</evidence>
<sequence>MATIKVMYNSIARRFTISPDSTWINLELQLRNLFQIPNVPLNISYTDDEGDVITISSDLELQEVLSQHSAGNAIKLMLTTNNEKDDNAEIKIHEPEFRPNSELDSRPPSYYRHVTVTDEDEFFVNDDKKTTGHSETTKESSEDTKVKDSSECTKAKESSEGTKAKESSEDAEEHNLTRIIFLIRHPRGRSCYYGPRFGLCPFGYNSFSNFYQNPFYGYPYTSFVSISPQCSGSFSKCSQSTKANNYCSDKKSCNNASNSECRRGYTAFRNCHNRQLSAEQLSEKIKTLNSMGFSSDNNEKYEDLLRRYHGNINRVIDILFREQEENGKASSSKINETNKTKDTSRENEEVLSSSPVMVEINSENQPYAL</sequence>
<dbReference type="SMART" id="SM00165">
    <property type="entry name" value="UBA"/>
    <property type="match status" value="1"/>
</dbReference>
<organism evidence="4 5">
    <name type="scientific">Cetraspora pellucida</name>
    <dbReference type="NCBI Taxonomy" id="1433469"/>
    <lineage>
        <taxon>Eukaryota</taxon>
        <taxon>Fungi</taxon>
        <taxon>Fungi incertae sedis</taxon>
        <taxon>Mucoromycota</taxon>
        <taxon>Glomeromycotina</taxon>
        <taxon>Glomeromycetes</taxon>
        <taxon>Diversisporales</taxon>
        <taxon>Gigasporaceae</taxon>
        <taxon>Cetraspora</taxon>
    </lineage>
</organism>
<reference evidence="4" key="1">
    <citation type="submission" date="2021-06" db="EMBL/GenBank/DDBJ databases">
        <authorList>
            <person name="Kallberg Y."/>
            <person name="Tangrot J."/>
            <person name="Rosling A."/>
        </authorList>
    </citation>
    <scope>NUCLEOTIDE SEQUENCE</scope>
    <source>
        <strain evidence="4">FL966</strain>
    </source>
</reference>
<proteinExistence type="predicted"/>
<dbReference type="Gene3D" id="3.10.20.90">
    <property type="entry name" value="Phosphatidylinositol 3-kinase Catalytic Subunit, Chain A, domain 1"/>
    <property type="match status" value="1"/>
</dbReference>
<dbReference type="CDD" id="cd05992">
    <property type="entry name" value="PB1"/>
    <property type="match status" value="1"/>
</dbReference>
<dbReference type="PROSITE" id="PS51745">
    <property type="entry name" value="PB1"/>
    <property type="match status" value="1"/>
</dbReference>
<protein>
    <submittedName>
        <fullName evidence="4">16130_t:CDS:1</fullName>
    </submittedName>
</protein>
<keyword evidence="5" id="KW-1185">Reference proteome</keyword>